<dbReference type="InterPro" id="IPR041879">
    <property type="entry name" value="YvgL-like_PBP2"/>
</dbReference>
<dbReference type="CDD" id="cd13537">
    <property type="entry name" value="PBP2_YvgL_like"/>
    <property type="match status" value="1"/>
</dbReference>
<protein>
    <submittedName>
        <fullName evidence="7">Molybdate transport system substrate-binding protein</fullName>
    </submittedName>
</protein>
<dbReference type="GO" id="GO:0046872">
    <property type="term" value="F:metal ion binding"/>
    <property type="evidence" value="ECO:0007669"/>
    <property type="project" value="UniProtKB-KW"/>
</dbReference>
<dbReference type="OrthoDB" id="9785015at2"/>
<dbReference type="PANTHER" id="PTHR30632:SF0">
    <property type="entry name" value="SULFATE-BINDING PROTEIN"/>
    <property type="match status" value="1"/>
</dbReference>
<dbReference type="GO" id="GO:0030973">
    <property type="term" value="F:molybdate ion binding"/>
    <property type="evidence" value="ECO:0007669"/>
    <property type="project" value="UniProtKB-ARBA"/>
</dbReference>
<dbReference type="GO" id="GO:1901359">
    <property type="term" value="F:tungstate binding"/>
    <property type="evidence" value="ECO:0007669"/>
    <property type="project" value="UniProtKB-ARBA"/>
</dbReference>
<accession>A0A1I5QGK8</accession>
<keyword evidence="2 5" id="KW-0500">Molybdenum</keyword>
<comment type="similarity">
    <text evidence="1">Belongs to the bacterial solute-binding protein ModA family.</text>
</comment>
<organism evidence="7 8">
    <name type="scientific">Salibacterium halotolerans</name>
    <dbReference type="NCBI Taxonomy" id="1884432"/>
    <lineage>
        <taxon>Bacteria</taxon>
        <taxon>Bacillati</taxon>
        <taxon>Bacillota</taxon>
        <taxon>Bacilli</taxon>
        <taxon>Bacillales</taxon>
        <taxon>Bacillaceae</taxon>
    </lineage>
</organism>
<name>A0A1I5QGK8_9BACI</name>
<dbReference type="PIRSF" id="PIRSF004846">
    <property type="entry name" value="ModA"/>
    <property type="match status" value="1"/>
</dbReference>
<feature type="signal peptide" evidence="6">
    <location>
        <begin position="1"/>
        <end position="28"/>
    </location>
</feature>
<feature type="binding site" evidence="5">
    <location>
        <position position="69"/>
    </location>
    <ligand>
        <name>molybdate</name>
        <dbReference type="ChEBI" id="CHEBI:36264"/>
    </ligand>
</feature>
<feature type="chain" id="PRO_5011699567" evidence="6">
    <location>
        <begin position="29"/>
        <end position="262"/>
    </location>
</feature>
<keyword evidence="3 5" id="KW-0479">Metal-binding</keyword>
<sequence length="262" mass="28997">MTDSMMRWKLMMLTAFLFLLLSACQNGGQDKTELVVAAASSLQDVMDDAEKAFTDEHPDTKITLNYGASGSLQQQIAQGAPVDVFISASDDRVERLIRSGQMTREDTENILRNRIVLITPARSDSSITNLEDAVNSRWTITAGVPASVPAGRYAKEALEYYGYWNNVQDHLVQAKNVRQVLTYVENKNADAGFVYKTDAMVSDDVQIVQQIEQRAHSPIVYPAGIISDSQHKQAAGEFLEFLTGKKMAGIASEYGFETETNK</sequence>
<dbReference type="SUPFAM" id="SSF53850">
    <property type="entry name" value="Periplasmic binding protein-like II"/>
    <property type="match status" value="1"/>
</dbReference>
<dbReference type="Proteomes" id="UP000198892">
    <property type="component" value="Unassembled WGS sequence"/>
</dbReference>
<dbReference type="RefSeq" id="WP_139217074.1">
    <property type="nucleotide sequence ID" value="NZ_FOXD01000005.1"/>
</dbReference>
<evidence type="ECO:0000313" key="8">
    <source>
        <dbReference type="Proteomes" id="UP000198892"/>
    </source>
</evidence>
<dbReference type="InterPro" id="IPR050682">
    <property type="entry name" value="ModA/WtpA"/>
</dbReference>
<evidence type="ECO:0000256" key="1">
    <source>
        <dbReference type="ARBA" id="ARBA00009175"/>
    </source>
</evidence>
<keyword evidence="8" id="KW-1185">Reference proteome</keyword>
<feature type="binding site" evidence="5">
    <location>
        <position position="195"/>
    </location>
    <ligand>
        <name>molybdate</name>
        <dbReference type="ChEBI" id="CHEBI:36264"/>
    </ligand>
</feature>
<feature type="binding site" evidence="5">
    <location>
        <position position="177"/>
    </location>
    <ligand>
        <name>molybdate</name>
        <dbReference type="ChEBI" id="CHEBI:36264"/>
    </ligand>
</feature>
<evidence type="ECO:0000256" key="3">
    <source>
        <dbReference type="ARBA" id="ARBA00022723"/>
    </source>
</evidence>
<feature type="binding site" evidence="5">
    <location>
        <position position="41"/>
    </location>
    <ligand>
        <name>molybdate</name>
        <dbReference type="ChEBI" id="CHEBI:36264"/>
    </ligand>
</feature>
<evidence type="ECO:0000256" key="5">
    <source>
        <dbReference type="PIRSR" id="PIRSR004846-1"/>
    </source>
</evidence>
<dbReference type="GO" id="GO:0015689">
    <property type="term" value="P:molybdate ion transport"/>
    <property type="evidence" value="ECO:0007669"/>
    <property type="project" value="InterPro"/>
</dbReference>
<reference evidence="8" key="1">
    <citation type="submission" date="2016-10" db="EMBL/GenBank/DDBJ databases">
        <authorList>
            <person name="Varghese N."/>
            <person name="Submissions S."/>
        </authorList>
    </citation>
    <scope>NUCLEOTIDE SEQUENCE [LARGE SCALE GENOMIC DNA]</scope>
    <source>
        <strain evidence="8">S7</strain>
    </source>
</reference>
<gene>
    <name evidence="7" type="ORF">SAMN05518683_105144</name>
</gene>
<keyword evidence="4 6" id="KW-0732">Signal</keyword>
<dbReference type="FunFam" id="3.40.190.10:FF:000035">
    <property type="entry name" value="Molybdate ABC transporter substrate-binding protein"/>
    <property type="match status" value="1"/>
</dbReference>
<dbReference type="NCBIfam" id="TIGR01256">
    <property type="entry name" value="modA"/>
    <property type="match status" value="1"/>
</dbReference>
<dbReference type="PANTHER" id="PTHR30632">
    <property type="entry name" value="MOLYBDATE-BINDING PERIPLASMIC PROTEIN"/>
    <property type="match status" value="1"/>
</dbReference>
<dbReference type="STRING" id="1884432.SAMN05518683_105144"/>
<dbReference type="InterPro" id="IPR005950">
    <property type="entry name" value="ModA"/>
</dbReference>
<evidence type="ECO:0000256" key="2">
    <source>
        <dbReference type="ARBA" id="ARBA00022505"/>
    </source>
</evidence>
<feature type="binding site" evidence="5">
    <location>
        <position position="150"/>
    </location>
    <ligand>
        <name>molybdate</name>
        <dbReference type="ChEBI" id="CHEBI:36264"/>
    </ligand>
</feature>
<evidence type="ECO:0000256" key="4">
    <source>
        <dbReference type="ARBA" id="ARBA00022729"/>
    </source>
</evidence>
<dbReference type="Gene3D" id="3.40.190.10">
    <property type="entry name" value="Periplasmic binding protein-like II"/>
    <property type="match status" value="2"/>
</dbReference>
<dbReference type="Pfam" id="PF13531">
    <property type="entry name" value="SBP_bac_11"/>
    <property type="match status" value="1"/>
</dbReference>
<proteinExistence type="inferred from homology"/>
<evidence type="ECO:0000313" key="7">
    <source>
        <dbReference type="EMBL" id="SFP45130.1"/>
    </source>
</evidence>
<dbReference type="EMBL" id="FOXD01000005">
    <property type="protein sequence ID" value="SFP45130.1"/>
    <property type="molecule type" value="Genomic_DNA"/>
</dbReference>
<evidence type="ECO:0000256" key="6">
    <source>
        <dbReference type="SAM" id="SignalP"/>
    </source>
</evidence>
<dbReference type="AlphaFoldDB" id="A0A1I5QGK8"/>
<dbReference type="PROSITE" id="PS51257">
    <property type="entry name" value="PROKAR_LIPOPROTEIN"/>
    <property type="match status" value="1"/>
</dbReference>